<organism evidence="3 4">
    <name type="scientific">Nocardia acididurans</name>
    <dbReference type="NCBI Taxonomy" id="2802282"/>
    <lineage>
        <taxon>Bacteria</taxon>
        <taxon>Bacillati</taxon>
        <taxon>Actinomycetota</taxon>
        <taxon>Actinomycetes</taxon>
        <taxon>Mycobacteriales</taxon>
        <taxon>Nocardiaceae</taxon>
        <taxon>Nocardia</taxon>
    </lineage>
</organism>
<dbReference type="SUPFAM" id="SSF51679">
    <property type="entry name" value="Bacterial luciferase-like"/>
    <property type="match status" value="1"/>
</dbReference>
<evidence type="ECO:0000313" key="3">
    <source>
        <dbReference type="EMBL" id="MBL1077374.1"/>
    </source>
</evidence>
<feature type="domain" description="Luciferase-like" evidence="2">
    <location>
        <begin position="12"/>
        <end position="185"/>
    </location>
</feature>
<evidence type="ECO:0000256" key="1">
    <source>
        <dbReference type="ARBA" id="ARBA00023002"/>
    </source>
</evidence>
<comment type="caution">
    <text evidence="3">The sequence shown here is derived from an EMBL/GenBank/DDBJ whole genome shotgun (WGS) entry which is preliminary data.</text>
</comment>
<keyword evidence="1" id="KW-0560">Oxidoreductase</keyword>
<dbReference type="PANTHER" id="PTHR43244:SF1">
    <property type="entry name" value="5,10-METHYLENETETRAHYDROMETHANOPTERIN REDUCTASE"/>
    <property type="match status" value="1"/>
</dbReference>
<dbReference type="InterPro" id="IPR011251">
    <property type="entry name" value="Luciferase-like_dom"/>
</dbReference>
<evidence type="ECO:0000313" key="4">
    <source>
        <dbReference type="Proteomes" id="UP000602198"/>
    </source>
</evidence>
<evidence type="ECO:0000259" key="2">
    <source>
        <dbReference type="Pfam" id="PF00296"/>
    </source>
</evidence>
<protein>
    <submittedName>
        <fullName evidence="3">LLM class flavin-dependent oxidoreductase</fullName>
    </submittedName>
</protein>
<dbReference type="EMBL" id="JAERRJ010000009">
    <property type="protein sequence ID" value="MBL1077374.1"/>
    <property type="molecule type" value="Genomic_DNA"/>
</dbReference>
<sequence>MNFGIVLTPRSGSDWVRDVQRAEEQGYRTVLLPDTLHTTSPFPALAAAAAVTTTLRLRPNVIAAPLRHPAATARETAALQLLSDGRFELGIGTGRPDAQREAEALGEQWGSAGQRRQRMVDTIVAVRAAAKPVPPIVIAASGPRMLATAAELADRVHLAVQPVATENELAEIVATVRAHTDRPVGFSLQLVAVGDQLPVYMSKFMGVTLDGLREANAAAILPGDPGAAAELLEHRREKYGIDELLVPGDLAAAFAPVLARFR</sequence>
<accession>A0ABS1MAW0</accession>
<dbReference type="PANTHER" id="PTHR43244">
    <property type="match status" value="1"/>
</dbReference>
<reference evidence="3 4" key="1">
    <citation type="submission" date="2021-01" db="EMBL/GenBank/DDBJ databases">
        <title>WGS of actinomycetes isolated from Thailand.</title>
        <authorList>
            <person name="Thawai C."/>
        </authorList>
    </citation>
    <scope>NUCLEOTIDE SEQUENCE [LARGE SCALE GENOMIC DNA]</scope>
    <source>
        <strain evidence="3 4">LPG 2</strain>
    </source>
</reference>
<dbReference type="CDD" id="cd01097">
    <property type="entry name" value="Tetrahydromethanopterin_reductase"/>
    <property type="match status" value="1"/>
</dbReference>
<dbReference type="Pfam" id="PF00296">
    <property type="entry name" value="Bac_luciferase"/>
    <property type="match status" value="1"/>
</dbReference>
<dbReference type="Gene3D" id="3.20.20.30">
    <property type="entry name" value="Luciferase-like domain"/>
    <property type="match status" value="2"/>
</dbReference>
<dbReference type="InterPro" id="IPR036661">
    <property type="entry name" value="Luciferase-like_sf"/>
</dbReference>
<dbReference type="InterPro" id="IPR050564">
    <property type="entry name" value="F420-G6PD/mer"/>
</dbReference>
<keyword evidence="4" id="KW-1185">Reference proteome</keyword>
<gene>
    <name evidence="3" type="ORF">JK358_23510</name>
</gene>
<proteinExistence type="predicted"/>
<name>A0ABS1MAW0_9NOCA</name>
<dbReference type="Proteomes" id="UP000602198">
    <property type="component" value="Unassembled WGS sequence"/>
</dbReference>